<dbReference type="InterPro" id="IPR016153">
    <property type="entry name" value="Heat_shock_Hsp33_N"/>
</dbReference>
<dbReference type="EMBL" id="JTDN01000002">
    <property type="protein sequence ID" value="KHL25081.1"/>
    <property type="molecule type" value="Genomic_DNA"/>
</dbReference>
<dbReference type="GO" id="GO:0044183">
    <property type="term" value="F:protein folding chaperone"/>
    <property type="evidence" value="ECO:0007669"/>
    <property type="project" value="TreeGrafter"/>
</dbReference>
<organism evidence="6 7">
    <name type="scientific">Croceibacterium mercuriale</name>
    <dbReference type="NCBI Taxonomy" id="1572751"/>
    <lineage>
        <taxon>Bacteria</taxon>
        <taxon>Pseudomonadati</taxon>
        <taxon>Pseudomonadota</taxon>
        <taxon>Alphaproteobacteria</taxon>
        <taxon>Sphingomonadales</taxon>
        <taxon>Erythrobacteraceae</taxon>
        <taxon>Croceibacterium</taxon>
    </lineage>
</organism>
<dbReference type="GO" id="GO:0042026">
    <property type="term" value="P:protein refolding"/>
    <property type="evidence" value="ECO:0007669"/>
    <property type="project" value="TreeGrafter"/>
</dbReference>
<evidence type="ECO:0000313" key="6">
    <source>
        <dbReference type="EMBL" id="KHL25081.1"/>
    </source>
</evidence>
<evidence type="ECO:0000256" key="2">
    <source>
        <dbReference type="ARBA" id="ARBA00022833"/>
    </source>
</evidence>
<evidence type="ECO:0008006" key="8">
    <source>
        <dbReference type="Google" id="ProtNLM"/>
    </source>
</evidence>
<reference evidence="6 7" key="1">
    <citation type="submission" date="2014-11" db="EMBL/GenBank/DDBJ databases">
        <title>Draft genome sequence of Kirrobacter mercurialis.</title>
        <authorList>
            <person name="Coil D.A."/>
            <person name="Eisen J.A."/>
        </authorList>
    </citation>
    <scope>NUCLEOTIDE SEQUENCE [LARGE SCALE GENOMIC DNA]</scope>
    <source>
        <strain evidence="6 7">Coronado</strain>
    </source>
</reference>
<dbReference type="RefSeq" id="WP_039097591.1">
    <property type="nucleotide sequence ID" value="NZ_JTDN01000002.1"/>
</dbReference>
<keyword evidence="3" id="KW-1015">Disulfide bond</keyword>
<evidence type="ECO:0000256" key="1">
    <source>
        <dbReference type="ARBA" id="ARBA00022490"/>
    </source>
</evidence>
<evidence type="ECO:0000313" key="7">
    <source>
        <dbReference type="Proteomes" id="UP000030988"/>
    </source>
</evidence>
<dbReference type="CDD" id="cd00498">
    <property type="entry name" value="Hsp33"/>
    <property type="match status" value="1"/>
</dbReference>
<dbReference type="Gene3D" id="3.55.30.10">
    <property type="entry name" value="Hsp33 domain"/>
    <property type="match status" value="1"/>
</dbReference>
<dbReference type="Pfam" id="PF01430">
    <property type="entry name" value="HSP33"/>
    <property type="match status" value="1"/>
</dbReference>
<keyword evidence="2" id="KW-0862">Zinc</keyword>
<gene>
    <name evidence="6" type="ORF">PK98_11095</name>
</gene>
<name>A0A0B2BZF3_9SPHN</name>
<evidence type="ECO:0000256" key="4">
    <source>
        <dbReference type="ARBA" id="ARBA00023186"/>
    </source>
</evidence>
<keyword evidence="7" id="KW-1185">Reference proteome</keyword>
<comment type="caution">
    <text evidence="6">The sequence shown here is derived from an EMBL/GenBank/DDBJ whole genome shotgun (WGS) entry which is preliminary data.</text>
</comment>
<evidence type="ECO:0000256" key="3">
    <source>
        <dbReference type="ARBA" id="ARBA00023157"/>
    </source>
</evidence>
<dbReference type="PANTHER" id="PTHR30111">
    <property type="entry name" value="33 KDA CHAPERONIN"/>
    <property type="match status" value="1"/>
</dbReference>
<sequence length="300" mass="33631">MQIEFTATYDVDQVLTFSLPDKSVRGRIARIGPALSEILQAHDYPPVIRLLLSEALVITTLMGSLIQKSSGQLTIQAQSTSGVVELLVCDFLDSRVRGYVQFRDDAILQQDRLPDLARLFGDGRLVVTFDMAASKERYQGLVELRGASMTQVVRQYFIQSEQIPTVLQTAINLDGDEPAAAGMLLQYLPDGEEGRTRLDTLDSDFGWSCIAQLARTTDDRDDALLEEPGLRSALRRLFPDEDTVMVHETTVLQKGCRCSLEHYDSILSRFSKEDRREMQNEDGVILVDCAFCARQFAIQD</sequence>
<proteinExistence type="predicted"/>
<dbReference type="GO" id="GO:0005737">
    <property type="term" value="C:cytoplasm"/>
    <property type="evidence" value="ECO:0007669"/>
    <property type="project" value="InterPro"/>
</dbReference>
<dbReference type="PIRSF" id="PIRSF005261">
    <property type="entry name" value="Heat_shock_Hsp33"/>
    <property type="match status" value="1"/>
</dbReference>
<keyword evidence="5" id="KW-0676">Redox-active center</keyword>
<dbReference type="SUPFAM" id="SSF118352">
    <property type="entry name" value="HSP33 redox switch-like"/>
    <property type="match status" value="1"/>
</dbReference>
<dbReference type="InterPro" id="IPR000397">
    <property type="entry name" value="Heat_shock_Hsp33"/>
</dbReference>
<accession>A0A0B2BZF3</accession>
<dbReference type="Gene3D" id="3.90.1280.10">
    <property type="entry name" value="HSP33 redox switch-like"/>
    <property type="match status" value="1"/>
</dbReference>
<dbReference type="SUPFAM" id="SSF64397">
    <property type="entry name" value="Hsp33 domain"/>
    <property type="match status" value="1"/>
</dbReference>
<dbReference type="InterPro" id="IPR016154">
    <property type="entry name" value="Heat_shock_Hsp33_C"/>
</dbReference>
<protein>
    <recommendedName>
        <fullName evidence="8">Molecular chaperone Hsp33</fullName>
    </recommendedName>
</protein>
<keyword evidence="4" id="KW-0143">Chaperone</keyword>
<dbReference type="AlphaFoldDB" id="A0A0B2BZF3"/>
<keyword evidence="1" id="KW-0963">Cytoplasm</keyword>
<dbReference type="PANTHER" id="PTHR30111:SF1">
    <property type="entry name" value="33 KDA CHAPERONIN"/>
    <property type="match status" value="1"/>
</dbReference>
<evidence type="ECO:0000256" key="5">
    <source>
        <dbReference type="ARBA" id="ARBA00023284"/>
    </source>
</evidence>
<dbReference type="STRING" id="1572751.PK98_11095"/>
<dbReference type="GO" id="GO:0051082">
    <property type="term" value="F:unfolded protein binding"/>
    <property type="evidence" value="ECO:0007669"/>
    <property type="project" value="InterPro"/>
</dbReference>
<dbReference type="Proteomes" id="UP000030988">
    <property type="component" value="Unassembled WGS sequence"/>
</dbReference>
<dbReference type="OrthoDB" id="9793753at2"/>